<protein>
    <submittedName>
        <fullName evidence="1">Uncharacterized protein</fullName>
    </submittedName>
</protein>
<dbReference type="GO" id="GO:0003676">
    <property type="term" value="F:nucleic acid binding"/>
    <property type="evidence" value="ECO:0007669"/>
    <property type="project" value="InterPro"/>
</dbReference>
<dbReference type="InterPro" id="IPR012677">
    <property type="entry name" value="Nucleotide-bd_a/b_plait_sf"/>
</dbReference>
<keyword evidence="2" id="KW-1185">Reference proteome</keyword>
<gene>
    <name evidence="1" type="ORF">KIPB_012970</name>
</gene>
<dbReference type="InterPro" id="IPR035979">
    <property type="entry name" value="RBD_domain_sf"/>
</dbReference>
<evidence type="ECO:0000313" key="2">
    <source>
        <dbReference type="Proteomes" id="UP000265618"/>
    </source>
</evidence>
<proteinExistence type="predicted"/>
<feature type="non-terminal residue" evidence="1">
    <location>
        <position position="1"/>
    </location>
</feature>
<dbReference type="AlphaFoldDB" id="A0A9K3D8M4"/>
<name>A0A9K3D8M4_9EUKA</name>
<reference evidence="1 2" key="1">
    <citation type="journal article" date="2018" name="PLoS ONE">
        <title>The draft genome of Kipferlia bialata reveals reductive genome evolution in fornicate parasites.</title>
        <authorList>
            <person name="Tanifuji G."/>
            <person name="Takabayashi S."/>
            <person name="Kume K."/>
            <person name="Takagi M."/>
            <person name="Nakayama T."/>
            <person name="Kamikawa R."/>
            <person name="Inagaki Y."/>
            <person name="Hashimoto T."/>
        </authorList>
    </citation>
    <scope>NUCLEOTIDE SEQUENCE [LARGE SCALE GENOMIC DNA]</scope>
    <source>
        <strain evidence="1">NY0173</strain>
    </source>
</reference>
<dbReference type="Gene3D" id="3.30.70.330">
    <property type="match status" value="1"/>
</dbReference>
<dbReference type="Proteomes" id="UP000265618">
    <property type="component" value="Unassembled WGS sequence"/>
</dbReference>
<dbReference type="SUPFAM" id="SSF54928">
    <property type="entry name" value="RNA-binding domain, RBD"/>
    <property type="match status" value="1"/>
</dbReference>
<evidence type="ECO:0000313" key="1">
    <source>
        <dbReference type="EMBL" id="GIQ90247.1"/>
    </source>
</evidence>
<comment type="caution">
    <text evidence="1">The sequence shown here is derived from an EMBL/GenBank/DDBJ whole genome shotgun (WGS) entry which is preliminary data.</text>
</comment>
<dbReference type="EMBL" id="BDIP01005948">
    <property type="protein sequence ID" value="GIQ90247.1"/>
    <property type="molecule type" value="Genomic_DNA"/>
</dbReference>
<accession>A0A9K3D8M4</accession>
<organism evidence="1 2">
    <name type="scientific">Kipferlia bialata</name>
    <dbReference type="NCBI Taxonomy" id="797122"/>
    <lineage>
        <taxon>Eukaryota</taxon>
        <taxon>Metamonada</taxon>
        <taxon>Carpediemonas-like organisms</taxon>
        <taxon>Kipferlia</taxon>
    </lineage>
</organism>
<sequence length="199" mass="21990">MPVRAYLVEAVSSDSEDQAQGNATAATLFGEGVCRVCLDTEADEEVDVVTHRPPPSHLVPQMGLIYKGHTGAVSAERARRLLVARPLPHAASPLLEAWLPTQGHMWTKDTARVFYRGVHPSLTGRDVAWMFDREYRSVLHVSPCLDSRDQSLGCGWVMFDREERAVSLLSKKATGKGGPAMYGKKPYLSKYVPDSERIP</sequence>